<keyword evidence="4" id="KW-0472">Membrane</keyword>
<evidence type="ECO:0000256" key="3">
    <source>
        <dbReference type="ARBA" id="ARBA00022679"/>
    </source>
</evidence>
<dbReference type="GO" id="GO:0016757">
    <property type="term" value="F:glycosyltransferase activity"/>
    <property type="evidence" value="ECO:0007669"/>
    <property type="project" value="UniProtKB-KW"/>
</dbReference>
<feature type="transmembrane region" description="Helical" evidence="4">
    <location>
        <begin position="1039"/>
        <end position="1060"/>
    </location>
</feature>
<evidence type="ECO:0000256" key="2">
    <source>
        <dbReference type="ARBA" id="ARBA00022676"/>
    </source>
</evidence>
<keyword evidence="4" id="KW-0812">Transmembrane</keyword>
<evidence type="ECO:0000313" key="7">
    <source>
        <dbReference type="EMBL" id="SFQ45749.1"/>
    </source>
</evidence>
<feature type="transmembrane region" description="Helical" evidence="4">
    <location>
        <begin position="20"/>
        <end position="42"/>
    </location>
</feature>
<dbReference type="InterPro" id="IPR001173">
    <property type="entry name" value="Glyco_trans_2-like"/>
</dbReference>
<dbReference type="PROSITE" id="PS51677">
    <property type="entry name" value="NODB"/>
    <property type="match status" value="1"/>
</dbReference>
<dbReference type="PANTHER" id="PTHR43630:SF1">
    <property type="entry name" value="POLY-BETA-1,6-N-ACETYL-D-GLUCOSAMINE SYNTHASE"/>
    <property type="match status" value="1"/>
</dbReference>
<feature type="transmembrane region" description="Helical" evidence="4">
    <location>
        <begin position="998"/>
        <end position="1019"/>
    </location>
</feature>
<gene>
    <name evidence="7" type="ORF">SAMN04515674_12033</name>
</gene>
<dbReference type="CDD" id="cd10962">
    <property type="entry name" value="CE4_GT2-like"/>
    <property type="match status" value="1"/>
</dbReference>
<feature type="domain" description="GH18" evidence="6">
    <location>
        <begin position="107"/>
        <end position="412"/>
    </location>
</feature>
<dbReference type="Gene3D" id="3.20.20.370">
    <property type="entry name" value="Glycoside hydrolase/deacetylase"/>
    <property type="match status" value="1"/>
</dbReference>
<dbReference type="SUPFAM" id="SSF88713">
    <property type="entry name" value="Glycoside hydrolase/deacetylase"/>
    <property type="match status" value="1"/>
</dbReference>
<dbReference type="InterPro" id="IPR001223">
    <property type="entry name" value="Glyco_hydro18_cat"/>
</dbReference>
<dbReference type="CDD" id="cd06423">
    <property type="entry name" value="CESA_like"/>
    <property type="match status" value="1"/>
</dbReference>
<keyword evidence="3 7" id="KW-0808">Transferase</keyword>
<keyword evidence="4" id="KW-1133">Transmembrane helix</keyword>
<dbReference type="EMBL" id="FOXH01000020">
    <property type="protein sequence ID" value="SFQ45749.1"/>
    <property type="molecule type" value="Genomic_DNA"/>
</dbReference>
<keyword evidence="8" id="KW-1185">Reference proteome</keyword>
<dbReference type="InterPro" id="IPR011583">
    <property type="entry name" value="Chitinase_II/V-like_cat"/>
</dbReference>
<comment type="similarity">
    <text evidence="1">Belongs to the glycosyltransferase 2 family.</text>
</comment>
<evidence type="ECO:0000259" key="5">
    <source>
        <dbReference type="PROSITE" id="PS51677"/>
    </source>
</evidence>
<dbReference type="Gene3D" id="3.90.550.10">
    <property type="entry name" value="Spore Coat Polysaccharide Biosynthesis Protein SpsA, Chain A"/>
    <property type="match status" value="1"/>
</dbReference>
<sequence length="1117" mass="127156">MPSTTQIFQSQNAKRWRSFLLVLITLVLLTVFSFSVLLMAIFDKSEISLPHLINKNELYKKLLSPDKPVSVLESAESHLYHLACQKTKPSQILRDSKHQLFKEKSHQIRAGFYVNWDIQSFYSLRDNIDKMNMVLPEWFFVSDKNEVAIDIDAKAYRIMKSKHIKIIPMISNFWKNGWRGENVHRIISSAANRKVFINSVLAALDKYDFQGVNVDFEDLKESSDENLSLFQKEIYQALHAKGYLVTQDIAPFNPDYNLRELSQNNDFLFIMAYDQHYESSTPGPIAEHKWVESAIEYVASQVPSEKLVLCLAAYGYDWFNGGIGTDITYQEAITTAKESEGKIKFDNHNYNLNFDYYDDNNLKHQVYFTDAGTCYNAMRASADYALSGTALWRLGSEDHRIWSFYKQSLDLNLARFTPAFLENMEIVHPSNNFDYIGEGEVLDVLSSPKKGIISVKLDSTDKLIAEQTYQELPTSYVIKKYGKASPKQLLLTFDDGPDNRYTPAILDILEKENVPAAFFIVGMAAQNNIPILKRIYDDGFEIGNHTFTHPNLAEVSQERVRIELNTTRRLIESVTGHSTVLFRAPYNADSEPQTIQELSPVAMGRGDNYITVGESIDPTDWKENITAEQIFNKIISEKNNGNIILLHDAGGNRSATVKALPKIINYFKSQGYQFISVSQLLGKRKEDIMPAIKNGEDFWFSRFNWFTATGVYWIEQSLAIIFFTAILLSIGRMLFVAFFAIIQKKKEINSPQRAPGIKPKVSIIVPAYNENINVVRTISNLLKTRYDDFEIVFVNDGSKDNTLELVQNSFSNNPLVKILTKANGGKASALNFGIQQASGAIMVCIDADTQLKTDAIPLMIAYFEDEEVGAVAGNVKVGNEMNWLTKWQSIEYITAQNFDKRAFDFLNCICVIPGAIGAFRKEVMIDAGLFTTDTLAEDCDITIRILKQGYTVRYCSEAKAFTEVPESVNMFLKQRFRWTFGIIQSFWKHRHACFNPKYRNLGIVALPNLLIFQIIIPLLGPVADMVMLVSLLAGSWKTILVYYLIFLIVDTIGSALAFSFENENMNRLKLLFPQRFAYRQLMYWVLIKAIVKAIKGELMNWGSLKRTGNVKLEEVGT</sequence>
<reference evidence="7 8" key="1">
    <citation type="submission" date="2016-10" db="EMBL/GenBank/DDBJ databases">
        <authorList>
            <person name="de Groot N.N."/>
        </authorList>
    </citation>
    <scope>NUCLEOTIDE SEQUENCE [LARGE SCALE GENOMIC DNA]</scope>
    <source>
        <strain evidence="8">E92,LMG 26720,CCM 7988</strain>
    </source>
</reference>
<dbReference type="GO" id="GO:0016810">
    <property type="term" value="F:hydrolase activity, acting on carbon-nitrogen (but not peptide) bonds"/>
    <property type="evidence" value="ECO:0007669"/>
    <property type="project" value="InterPro"/>
</dbReference>
<dbReference type="STRING" id="1079859.SAMN04515674_12033"/>
<protein>
    <submittedName>
        <fullName evidence="7">Glycosyltransferase, catalytic subunit of cellulose synthase and poly-beta-1,6-N-acetylglucosamine synthase</fullName>
    </submittedName>
</protein>
<dbReference type="Pfam" id="PF00704">
    <property type="entry name" value="Glyco_hydro_18"/>
    <property type="match status" value="1"/>
</dbReference>
<dbReference type="InterPro" id="IPR017853">
    <property type="entry name" value="GH"/>
</dbReference>
<dbReference type="Gene3D" id="3.10.50.10">
    <property type="match status" value="1"/>
</dbReference>
<proteinExistence type="inferred from homology"/>
<dbReference type="RefSeq" id="WP_092019607.1">
    <property type="nucleotide sequence ID" value="NZ_FOXH01000020.1"/>
</dbReference>
<dbReference type="Pfam" id="PF00535">
    <property type="entry name" value="Glycos_transf_2"/>
    <property type="match status" value="1"/>
</dbReference>
<dbReference type="InterPro" id="IPR002509">
    <property type="entry name" value="NODB_dom"/>
</dbReference>
<feature type="transmembrane region" description="Helical" evidence="4">
    <location>
        <begin position="718"/>
        <end position="742"/>
    </location>
</feature>
<dbReference type="SUPFAM" id="SSF51445">
    <property type="entry name" value="(Trans)glycosidases"/>
    <property type="match status" value="1"/>
</dbReference>
<evidence type="ECO:0000256" key="4">
    <source>
        <dbReference type="SAM" id="Phobius"/>
    </source>
</evidence>
<dbReference type="Gene3D" id="3.20.20.80">
    <property type="entry name" value="Glycosidases"/>
    <property type="match status" value="1"/>
</dbReference>
<dbReference type="GO" id="GO:0008061">
    <property type="term" value="F:chitin binding"/>
    <property type="evidence" value="ECO:0007669"/>
    <property type="project" value="InterPro"/>
</dbReference>
<evidence type="ECO:0000259" key="6">
    <source>
        <dbReference type="PROSITE" id="PS51910"/>
    </source>
</evidence>
<dbReference type="Proteomes" id="UP000199306">
    <property type="component" value="Unassembled WGS sequence"/>
</dbReference>
<dbReference type="Pfam" id="PF01522">
    <property type="entry name" value="Polysacc_deac_1"/>
    <property type="match status" value="1"/>
</dbReference>
<dbReference type="PROSITE" id="PS51910">
    <property type="entry name" value="GH18_2"/>
    <property type="match status" value="1"/>
</dbReference>
<dbReference type="SUPFAM" id="SSF53448">
    <property type="entry name" value="Nucleotide-diphospho-sugar transferases"/>
    <property type="match status" value="1"/>
</dbReference>
<accession>A0A1I5YNC9</accession>
<organism evidence="7 8">
    <name type="scientific">Pseudarcicella hirudinis</name>
    <dbReference type="NCBI Taxonomy" id="1079859"/>
    <lineage>
        <taxon>Bacteria</taxon>
        <taxon>Pseudomonadati</taxon>
        <taxon>Bacteroidota</taxon>
        <taxon>Cytophagia</taxon>
        <taxon>Cytophagales</taxon>
        <taxon>Flectobacillaceae</taxon>
        <taxon>Pseudarcicella</taxon>
    </lineage>
</organism>
<dbReference type="OrthoDB" id="9766299at2"/>
<dbReference type="InterPro" id="IPR029070">
    <property type="entry name" value="Chitinase_insertion_sf"/>
</dbReference>
<dbReference type="AlphaFoldDB" id="A0A1I5YNC9"/>
<dbReference type="PANTHER" id="PTHR43630">
    <property type="entry name" value="POLY-BETA-1,6-N-ACETYL-D-GLUCOSAMINE SYNTHASE"/>
    <property type="match status" value="1"/>
</dbReference>
<feature type="domain" description="NodB homology" evidence="5">
    <location>
        <begin position="487"/>
        <end position="675"/>
    </location>
</feature>
<dbReference type="InterPro" id="IPR029044">
    <property type="entry name" value="Nucleotide-diphossugar_trans"/>
</dbReference>
<dbReference type="GO" id="GO:0005975">
    <property type="term" value="P:carbohydrate metabolic process"/>
    <property type="evidence" value="ECO:0007669"/>
    <property type="project" value="InterPro"/>
</dbReference>
<name>A0A1I5YNC9_9BACT</name>
<keyword evidence="2" id="KW-0328">Glycosyltransferase</keyword>
<evidence type="ECO:0000256" key="1">
    <source>
        <dbReference type="ARBA" id="ARBA00006739"/>
    </source>
</evidence>
<evidence type="ECO:0000313" key="8">
    <source>
        <dbReference type="Proteomes" id="UP000199306"/>
    </source>
</evidence>
<dbReference type="InterPro" id="IPR011330">
    <property type="entry name" value="Glyco_hydro/deAcase_b/a-brl"/>
</dbReference>
<dbReference type="SMART" id="SM00636">
    <property type="entry name" value="Glyco_18"/>
    <property type="match status" value="1"/>
</dbReference>